<evidence type="ECO:0000256" key="1">
    <source>
        <dbReference type="ARBA" id="ARBA00022803"/>
    </source>
</evidence>
<reference evidence="3" key="1">
    <citation type="submission" date="2023-07" db="EMBL/GenBank/DDBJ databases">
        <authorList>
            <person name="Stuckert A."/>
        </authorList>
    </citation>
    <scope>NUCLEOTIDE SEQUENCE</scope>
</reference>
<keyword evidence="4" id="KW-1185">Reference proteome</keyword>
<dbReference type="PANTHER" id="PTHR12558:SF36">
    <property type="entry name" value="ANAPHASE-PROMOTING COMPLEX SUBUNIT 7"/>
    <property type="match status" value="1"/>
</dbReference>
<accession>A0ABN9MM10</accession>
<dbReference type="EMBL" id="CAUEEQ010076176">
    <property type="protein sequence ID" value="CAJ0966667.1"/>
    <property type="molecule type" value="Genomic_DNA"/>
</dbReference>
<dbReference type="PANTHER" id="PTHR12558">
    <property type="entry name" value="CELL DIVISION CYCLE 16,23,27"/>
    <property type="match status" value="1"/>
</dbReference>
<dbReference type="SMART" id="SM00028">
    <property type="entry name" value="TPR"/>
    <property type="match status" value="2"/>
</dbReference>
<protein>
    <recommendedName>
        <fullName evidence="5">Anaphase-promoting complex subunit 7</fullName>
    </recommendedName>
</protein>
<dbReference type="PROSITE" id="PS50005">
    <property type="entry name" value="TPR"/>
    <property type="match status" value="1"/>
</dbReference>
<comment type="caution">
    <text evidence="3">The sequence shown here is derived from an EMBL/GenBank/DDBJ whole genome shotgun (WGS) entry which is preliminary data.</text>
</comment>
<proteinExistence type="predicted"/>
<dbReference type="InterPro" id="IPR019734">
    <property type="entry name" value="TPR_rpt"/>
</dbReference>
<dbReference type="SUPFAM" id="SSF48452">
    <property type="entry name" value="TPR-like"/>
    <property type="match status" value="2"/>
</dbReference>
<dbReference type="InterPro" id="IPR011990">
    <property type="entry name" value="TPR-like_helical_dom_sf"/>
</dbReference>
<keyword evidence="1 2" id="KW-0802">TPR repeat</keyword>
<dbReference type="Proteomes" id="UP001176940">
    <property type="component" value="Unassembled WGS sequence"/>
</dbReference>
<feature type="repeat" description="TPR" evidence="2">
    <location>
        <begin position="220"/>
        <end position="253"/>
    </location>
</feature>
<evidence type="ECO:0000313" key="3">
    <source>
        <dbReference type="EMBL" id="CAJ0966667.1"/>
    </source>
</evidence>
<organism evidence="3 4">
    <name type="scientific">Ranitomeya imitator</name>
    <name type="common">mimic poison frog</name>
    <dbReference type="NCBI Taxonomy" id="111125"/>
    <lineage>
        <taxon>Eukaryota</taxon>
        <taxon>Metazoa</taxon>
        <taxon>Chordata</taxon>
        <taxon>Craniata</taxon>
        <taxon>Vertebrata</taxon>
        <taxon>Euteleostomi</taxon>
        <taxon>Amphibia</taxon>
        <taxon>Batrachia</taxon>
        <taxon>Anura</taxon>
        <taxon>Neobatrachia</taxon>
        <taxon>Hyloidea</taxon>
        <taxon>Dendrobatidae</taxon>
        <taxon>Dendrobatinae</taxon>
        <taxon>Ranitomeya</taxon>
    </lineage>
</organism>
<dbReference type="Gene3D" id="1.25.40.10">
    <property type="entry name" value="Tetratricopeptide repeat domain"/>
    <property type="match status" value="1"/>
</dbReference>
<name>A0ABN9MM10_9NEOB</name>
<gene>
    <name evidence="3" type="ORF">RIMI_LOCUS21537718</name>
</gene>
<sequence>MIVTLLGLRGGRSLDVFEVKLCAVPCEGQYLFGKALDDILEKAADKKHFPPPSSSDAVGVTRVHPFGGQSCFLMFWCLQSLPSEIEVKYKMAECFTMLKQDKDAVAILDGIPSRQRTPKINMMLANLYKKAGQERSAVTSYKEVLRQCPLALDAILGLLSLSVKGAEVASMTLNVIQSIPNLDWLSAWIKAYAFVHTGDNTRAINTICSLEKKSLLRDNVDLLGSLADLYFRVGDNKNAILKFEQAQMLDPYLIKGMDIYGYLLAREGRLEDVENLGCRLFNISDQHAEPWVVSGCHSFYTKRHSRALYLGAKAIQLNSNSVQALLLKGRH</sequence>
<evidence type="ECO:0008006" key="5">
    <source>
        <dbReference type="Google" id="ProtNLM"/>
    </source>
</evidence>
<evidence type="ECO:0000256" key="2">
    <source>
        <dbReference type="PROSITE-ProRule" id="PRU00339"/>
    </source>
</evidence>
<evidence type="ECO:0000313" key="4">
    <source>
        <dbReference type="Proteomes" id="UP001176940"/>
    </source>
</evidence>
<dbReference type="Pfam" id="PF13181">
    <property type="entry name" value="TPR_8"/>
    <property type="match status" value="1"/>
</dbReference>